<reference evidence="2" key="2">
    <citation type="journal article" date="2015" name="Data Brief">
        <title>Shoot transcriptome of the giant reed, Arundo donax.</title>
        <authorList>
            <person name="Barrero R.A."/>
            <person name="Guerrero F.D."/>
            <person name="Moolhuijzen P."/>
            <person name="Goolsby J.A."/>
            <person name="Tidwell J."/>
            <person name="Bellgard S.E."/>
            <person name="Bellgard M.I."/>
        </authorList>
    </citation>
    <scope>NUCLEOTIDE SEQUENCE</scope>
    <source>
        <tissue evidence="2">Shoot tissue taken approximately 20 cm above the soil surface</tissue>
    </source>
</reference>
<protein>
    <submittedName>
        <fullName evidence="2">Uncharacterized protein</fullName>
    </submittedName>
</protein>
<feature type="region of interest" description="Disordered" evidence="1">
    <location>
        <begin position="1"/>
        <end position="23"/>
    </location>
</feature>
<dbReference type="EMBL" id="GBRH01281220">
    <property type="protein sequence ID" value="JAD16675.1"/>
    <property type="molecule type" value="Transcribed_RNA"/>
</dbReference>
<accession>A0A0A8XVK4</accession>
<reference evidence="2" key="1">
    <citation type="submission" date="2014-09" db="EMBL/GenBank/DDBJ databases">
        <authorList>
            <person name="Magalhaes I.L.F."/>
            <person name="Oliveira U."/>
            <person name="Santos F.R."/>
            <person name="Vidigal T.H.D.A."/>
            <person name="Brescovit A.D."/>
            <person name="Santos A.J."/>
        </authorList>
    </citation>
    <scope>NUCLEOTIDE SEQUENCE</scope>
    <source>
        <tissue evidence="2">Shoot tissue taken approximately 20 cm above the soil surface</tissue>
    </source>
</reference>
<dbReference type="AlphaFoldDB" id="A0A0A8XVK4"/>
<feature type="compositionally biased region" description="Basic and acidic residues" evidence="1">
    <location>
        <begin position="7"/>
        <end position="23"/>
    </location>
</feature>
<proteinExistence type="predicted"/>
<evidence type="ECO:0000256" key="1">
    <source>
        <dbReference type="SAM" id="MobiDB-lite"/>
    </source>
</evidence>
<sequence>MAVRGTAKTDRCAREVLGEDSRG</sequence>
<name>A0A0A8XVK4_ARUDO</name>
<organism evidence="2">
    <name type="scientific">Arundo donax</name>
    <name type="common">Giant reed</name>
    <name type="synonym">Donax arundinaceus</name>
    <dbReference type="NCBI Taxonomy" id="35708"/>
    <lineage>
        <taxon>Eukaryota</taxon>
        <taxon>Viridiplantae</taxon>
        <taxon>Streptophyta</taxon>
        <taxon>Embryophyta</taxon>
        <taxon>Tracheophyta</taxon>
        <taxon>Spermatophyta</taxon>
        <taxon>Magnoliopsida</taxon>
        <taxon>Liliopsida</taxon>
        <taxon>Poales</taxon>
        <taxon>Poaceae</taxon>
        <taxon>PACMAD clade</taxon>
        <taxon>Arundinoideae</taxon>
        <taxon>Arundineae</taxon>
        <taxon>Arundo</taxon>
    </lineage>
</organism>
<evidence type="ECO:0000313" key="2">
    <source>
        <dbReference type="EMBL" id="JAD16675.1"/>
    </source>
</evidence>